<organism evidence="2 3">
    <name type="scientific">Streptomyces bottropensis ATCC 25435</name>
    <dbReference type="NCBI Taxonomy" id="1054862"/>
    <lineage>
        <taxon>Bacteria</taxon>
        <taxon>Bacillati</taxon>
        <taxon>Actinomycetota</taxon>
        <taxon>Actinomycetes</taxon>
        <taxon>Kitasatosporales</taxon>
        <taxon>Streptomycetaceae</taxon>
        <taxon>Streptomyces</taxon>
    </lineage>
</organism>
<evidence type="ECO:0000313" key="3">
    <source>
        <dbReference type="Proteomes" id="UP000030760"/>
    </source>
</evidence>
<feature type="compositionally biased region" description="Pro residues" evidence="1">
    <location>
        <begin position="1"/>
        <end position="18"/>
    </location>
</feature>
<evidence type="ECO:0000313" key="2">
    <source>
        <dbReference type="EMBL" id="EMF52003.1"/>
    </source>
</evidence>
<proteinExistence type="predicted"/>
<dbReference type="AlphaFoldDB" id="M3ESC4"/>
<feature type="compositionally biased region" description="Basic and acidic residues" evidence="1">
    <location>
        <begin position="29"/>
        <end position="41"/>
    </location>
</feature>
<dbReference type="Proteomes" id="UP000030760">
    <property type="component" value="Unassembled WGS sequence"/>
</dbReference>
<name>M3ESC4_9ACTN</name>
<protein>
    <submittedName>
        <fullName evidence="2">Uncharacterized protein</fullName>
    </submittedName>
</protein>
<sequence length="41" mass="4242">MRPAHPAPPAGPAGPGPPGRTRAAVRSPQPERADMQKELST</sequence>
<accession>M3ESC4</accession>
<dbReference type="EMBL" id="KB405095">
    <property type="protein sequence ID" value="EMF52003.1"/>
    <property type="molecule type" value="Genomic_DNA"/>
</dbReference>
<feature type="region of interest" description="Disordered" evidence="1">
    <location>
        <begin position="1"/>
        <end position="41"/>
    </location>
</feature>
<evidence type="ECO:0000256" key="1">
    <source>
        <dbReference type="SAM" id="MobiDB-lite"/>
    </source>
</evidence>
<gene>
    <name evidence="2" type="ORF">SBD_6525</name>
</gene>
<reference evidence="3" key="1">
    <citation type="journal article" date="2013" name="Genome Announc.">
        <title>Draft Genome Sequence of Streptomyces bottropensis ATCC 25435, a Bottromycin-Producing Actinomycete.</title>
        <authorList>
            <person name="Zhang H."/>
            <person name="Zhou W."/>
            <person name="Zhuang Y."/>
            <person name="Liang X."/>
            <person name="Liu T."/>
        </authorList>
    </citation>
    <scope>NUCLEOTIDE SEQUENCE [LARGE SCALE GENOMIC DNA]</scope>
    <source>
        <strain evidence="3">ATCC 25435</strain>
    </source>
</reference>